<dbReference type="Gene3D" id="3.90.70.10">
    <property type="entry name" value="Cysteine proteinases"/>
    <property type="match status" value="1"/>
</dbReference>
<dbReference type="PROSITE" id="PS00299">
    <property type="entry name" value="UBIQUITIN_1"/>
    <property type="match status" value="1"/>
</dbReference>
<keyword evidence="5" id="KW-0645">Protease</keyword>
<name>A0A8J4WDV7_9TREM</name>
<dbReference type="PROSITE" id="PS50235">
    <property type="entry name" value="USP_3"/>
    <property type="match status" value="1"/>
</dbReference>
<evidence type="ECO:0000256" key="11">
    <source>
        <dbReference type="ARBA" id="ARBA00032096"/>
    </source>
</evidence>
<dbReference type="PANTHER" id="PTHR43982">
    <property type="entry name" value="UBIQUITIN CARBOXYL-TERMINAL HYDROLASE"/>
    <property type="match status" value="1"/>
</dbReference>
<dbReference type="GO" id="GO:0070628">
    <property type="term" value="F:proteasome binding"/>
    <property type="evidence" value="ECO:0007669"/>
    <property type="project" value="TreeGrafter"/>
</dbReference>
<dbReference type="CDD" id="cd16104">
    <property type="entry name" value="Ubl_USP14_like"/>
    <property type="match status" value="1"/>
</dbReference>
<keyword evidence="7" id="KW-0378">Hydrolase</keyword>
<evidence type="ECO:0000256" key="10">
    <source>
        <dbReference type="ARBA" id="ARBA00029889"/>
    </source>
</evidence>
<dbReference type="OrthoDB" id="333239at2759"/>
<evidence type="ECO:0000313" key="15">
    <source>
        <dbReference type="Proteomes" id="UP000748531"/>
    </source>
</evidence>
<dbReference type="SMART" id="SM00213">
    <property type="entry name" value="UBQ"/>
    <property type="match status" value="1"/>
</dbReference>
<sequence length="306" mass="33803">MVVNVKWQKEKFKDVECNTDESPEKFKAILFSLTGVPPDRQKVMMPGKLLGDTNFDGIKLKDGSTIMLMGTADELPNVEPLDIPAEDSRPTEEKAVQLPFGLVNLGNTCYMNATIQLLYSVPEIRASLKVSVQPQTTPGMSSPEALVTSLRLLFNSMEKAEQSVIPAVFVTCLRSVCPQFATRLPGDADNKDTQPTGGILSMVGGRFAQQDANECWVEIVHALQRISVDPRAVSNLPEMLKTPSSNAPWNPVDRYFTGRLTCKLTCTEAEEQPSETEETFTQLSCFINQGSFTLLPYGLFHVFKTS</sequence>
<keyword evidence="6" id="KW-0833">Ubl conjugation pathway</keyword>
<dbReference type="Gene3D" id="3.10.20.90">
    <property type="entry name" value="Phosphatidylinositol 3-kinase Catalytic Subunit, Chain A, domain 1"/>
    <property type="match status" value="1"/>
</dbReference>
<dbReference type="GO" id="GO:0004843">
    <property type="term" value="F:cysteine-type deubiquitinase activity"/>
    <property type="evidence" value="ECO:0007669"/>
    <property type="project" value="UniProtKB-EC"/>
</dbReference>
<dbReference type="PROSITE" id="PS00972">
    <property type="entry name" value="USP_1"/>
    <property type="match status" value="1"/>
</dbReference>
<evidence type="ECO:0000256" key="8">
    <source>
        <dbReference type="ARBA" id="ARBA00022807"/>
    </source>
</evidence>
<evidence type="ECO:0000256" key="3">
    <source>
        <dbReference type="ARBA" id="ARBA00012759"/>
    </source>
</evidence>
<dbReference type="InterPro" id="IPR028889">
    <property type="entry name" value="USP"/>
</dbReference>
<evidence type="ECO:0000256" key="1">
    <source>
        <dbReference type="ARBA" id="ARBA00000707"/>
    </source>
</evidence>
<evidence type="ECO:0000256" key="5">
    <source>
        <dbReference type="ARBA" id="ARBA00022670"/>
    </source>
</evidence>
<dbReference type="SUPFAM" id="SSF54236">
    <property type="entry name" value="Ubiquitin-like"/>
    <property type="match status" value="1"/>
</dbReference>
<dbReference type="GO" id="GO:0043161">
    <property type="term" value="P:proteasome-mediated ubiquitin-dependent protein catabolic process"/>
    <property type="evidence" value="ECO:0007669"/>
    <property type="project" value="InterPro"/>
</dbReference>
<dbReference type="InterPro" id="IPR029071">
    <property type="entry name" value="Ubiquitin-like_domsf"/>
</dbReference>
<dbReference type="GO" id="GO:0061136">
    <property type="term" value="P:regulation of proteasomal protein catabolic process"/>
    <property type="evidence" value="ECO:0007669"/>
    <property type="project" value="TreeGrafter"/>
</dbReference>
<feature type="domain" description="USP" evidence="13">
    <location>
        <begin position="100"/>
        <end position="306"/>
    </location>
</feature>
<dbReference type="SUPFAM" id="SSF54001">
    <property type="entry name" value="Cysteine proteinases"/>
    <property type="match status" value="1"/>
</dbReference>
<reference evidence="14" key="1">
    <citation type="submission" date="2019-05" db="EMBL/GenBank/DDBJ databases">
        <title>Annotation for the trematode Paragonimus heterotremus.</title>
        <authorList>
            <person name="Choi Y.-J."/>
        </authorList>
    </citation>
    <scope>NUCLEOTIDE SEQUENCE</scope>
    <source>
        <strain evidence="14">LC</strain>
    </source>
</reference>
<dbReference type="EMBL" id="LUCH01009194">
    <property type="protein sequence ID" value="KAF5396098.1"/>
    <property type="molecule type" value="Genomic_DNA"/>
</dbReference>
<evidence type="ECO:0000313" key="14">
    <source>
        <dbReference type="EMBL" id="KAF5396098.1"/>
    </source>
</evidence>
<dbReference type="InterPro" id="IPR044635">
    <property type="entry name" value="UBP14-like"/>
</dbReference>
<dbReference type="AlphaFoldDB" id="A0A8J4WDV7"/>
<evidence type="ECO:0000256" key="2">
    <source>
        <dbReference type="ARBA" id="ARBA00008739"/>
    </source>
</evidence>
<comment type="similarity">
    <text evidence="2">Belongs to the peptidase C19 family. USP14/UBP6 subfamily.</text>
</comment>
<feature type="domain" description="Ubiquitin-like" evidence="12">
    <location>
        <begin position="1"/>
        <end position="69"/>
    </location>
</feature>
<evidence type="ECO:0000256" key="6">
    <source>
        <dbReference type="ARBA" id="ARBA00022786"/>
    </source>
</evidence>
<dbReference type="GO" id="GO:0016579">
    <property type="term" value="P:protein deubiquitination"/>
    <property type="evidence" value="ECO:0007669"/>
    <property type="project" value="InterPro"/>
</dbReference>
<keyword evidence="8" id="KW-0788">Thiol protease</keyword>
<accession>A0A8J4WDV7</accession>
<protein>
    <recommendedName>
        <fullName evidence="4">Ubiquitin carboxyl-terminal hydrolase 14</fullName>
        <ecNumber evidence="3">3.4.19.12</ecNumber>
    </recommendedName>
    <alternativeName>
        <fullName evidence="9">Deubiquitinating enzyme 14</fullName>
    </alternativeName>
    <alternativeName>
        <fullName evidence="10">Ubiquitin thioesterase 14</fullName>
    </alternativeName>
    <alternativeName>
        <fullName evidence="11">Ubiquitin-specific-processing protease 14</fullName>
    </alternativeName>
</protein>
<comment type="caution">
    <text evidence="14">The sequence shown here is derived from an EMBL/GenBank/DDBJ whole genome shotgun (WGS) entry which is preliminary data.</text>
</comment>
<evidence type="ECO:0000256" key="4">
    <source>
        <dbReference type="ARBA" id="ARBA00014611"/>
    </source>
</evidence>
<comment type="catalytic activity">
    <reaction evidence="1">
        <text>Thiol-dependent hydrolysis of ester, thioester, amide, peptide and isopeptide bonds formed by the C-terminal Gly of ubiquitin (a 76-residue protein attached to proteins as an intracellular targeting signal).</text>
        <dbReference type="EC" id="3.4.19.12"/>
    </reaction>
</comment>
<dbReference type="InterPro" id="IPR018200">
    <property type="entry name" value="USP_CS"/>
</dbReference>
<dbReference type="Proteomes" id="UP000748531">
    <property type="component" value="Unassembled WGS sequence"/>
</dbReference>
<dbReference type="PROSITE" id="PS50053">
    <property type="entry name" value="UBIQUITIN_2"/>
    <property type="match status" value="1"/>
</dbReference>
<dbReference type="Pfam" id="PF00240">
    <property type="entry name" value="ubiquitin"/>
    <property type="match status" value="1"/>
</dbReference>
<keyword evidence="15" id="KW-1185">Reference proteome</keyword>
<dbReference type="InterPro" id="IPR001394">
    <property type="entry name" value="Peptidase_C19_UCH"/>
</dbReference>
<dbReference type="InterPro" id="IPR038765">
    <property type="entry name" value="Papain-like_cys_pep_sf"/>
</dbReference>
<dbReference type="EC" id="3.4.19.12" evidence="3"/>
<proteinExistence type="inferred from homology"/>
<dbReference type="Pfam" id="PF00443">
    <property type="entry name" value="UCH"/>
    <property type="match status" value="1"/>
</dbReference>
<evidence type="ECO:0000256" key="9">
    <source>
        <dbReference type="ARBA" id="ARBA00029877"/>
    </source>
</evidence>
<organism evidence="14 15">
    <name type="scientific">Paragonimus heterotremus</name>
    <dbReference type="NCBI Taxonomy" id="100268"/>
    <lineage>
        <taxon>Eukaryota</taxon>
        <taxon>Metazoa</taxon>
        <taxon>Spiralia</taxon>
        <taxon>Lophotrochozoa</taxon>
        <taxon>Platyhelminthes</taxon>
        <taxon>Trematoda</taxon>
        <taxon>Digenea</taxon>
        <taxon>Plagiorchiida</taxon>
        <taxon>Troglotremata</taxon>
        <taxon>Troglotrematidae</taxon>
        <taxon>Paragonimus</taxon>
    </lineage>
</organism>
<dbReference type="InterPro" id="IPR019954">
    <property type="entry name" value="Ubiquitin_CS"/>
</dbReference>
<evidence type="ECO:0000259" key="12">
    <source>
        <dbReference type="PROSITE" id="PS50053"/>
    </source>
</evidence>
<dbReference type="InterPro" id="IPR000626">
    <property type="entry name" value="Ubiquitin-like_dom"/>
</dbReference>
<evidence type="ECO:0000256" key="7">
    <source>
        <dbReference type="ARBA" id="ARBA00022801"/>
    </source>
</evidence>
<evidence type="ECO:0000259" key="13">
    <source>
        <dbReference type="PROSITE" id="PS50235"/>
    </source>
</evidence>
<dbReference type="PANTHER" id="PTHR43982:SF1">
    <property type="entry name" value="UBIQUITIN CARBOXYL-TERMINAL HYDROLASE 14"/>
    <property type="match status" value="1"/>
</dbReference>
<gene>
    <name evidence="14" type="ORF">PHET_11242</name>
</gene>